<evidence type="ECO:0000313" key="1">
    <source>
        <dbReference type="EMBL" id="EKE80800.1"/>
    </source>
</evidence>
<comment type="caution">
    <text evidence="1">The sequence shown here is derived from an EMBL/GenBank/DDBJ whole genome shotgun (WGS) entry which is preliminary data.</text>
</comment>
<name>K2KT42_9GAMM</name>
<proteinExistence type="predicted"/>
<dbReference type="OrthoDB" id="6388882at2"/>
<dbReference type="STRING" id="740709.A10D4_11319"/>
<dbReference type="eggNOG" id="ENOG5031ICN">
    <property type="taxonomic scope" value="Bacteria"/>
</dbReference>
<dbReference type="EMBL" id="AMRG01000016">
    <property type="protein sequence ID" value="EKE80800.1"/>
    <property type="molecule type" value="Genomic_DNA"/>
</dbReference>
<dbReference type="RefSeq" id="WP_008489625.1">
    <property type="nucleotide sequence ID" value="NZ_AMRG01000016.1"/>
</dbReference>
<dbReference type="PATRIC" id="fig|740709.3.peg.2287"/>
<protein>
    <submittedName>
        <fullName evidence="1">Uncharacterized protein</fullName>
    </submittedName>
</protein>
<dbReference type="AlphaFoldDB" id="K2KT42"/>
<accession>K2KT42</accession>
<evidence type="ECO:0000313" key="2">
    <source>
        <dbReference type="Proteomes" id="UP000014115"/>
    </source>
</evidence>
<keyword evidence="2" id="KW-1185">Reference proteome</keyword>
<sequence>MLYFFPRQLPKLQPFSVTERLAIIQIAQESMPLPRRFFANTIKILVLGLLFYSLVSVEGWLWRVLSLVAAVAAYPLLFQPITLSLIGPYLDTAIKRFRAQQEDSEAEQQEDEPQ</sequence>
<gene>
    <name evidence="1" type="ORF">A10D4_11319</name>
</gene>
<reference evidence="1 2" key="1">
    <citation type="journal article" date="2012" name="J. Bacteriol.">
        <title>Genome Sequence of Idiomarina xiamenensis Type Strain 10-D-4.</title>
        <authorList>
            <person name="Lai Q."/>
            <person name="Wang L."/>
            <person name="Wang W."/>
            <person name="Shao Z."/>
        </authorList>
    </citation>
    <scope>NUCLEOTIDE SEQUENCE [LARGE SCALE GENOMIC DNA]</scope>
    <source>
        <strain evidence="1 2">10-D-4</strain>
    </source>
</reference>
<dbReference type="Proteomes" id="UP000014115">
    <property type="component" value="Unassembled WGS sequence"/>
</dbReference>
<dbReference type="Pfam" id="PF19667">
    <property type="entry name" value="DUF6170"/>
    <property type="match status" value="1"/>
</dbReference>
<organism evidence="1 2">
    <name type="scientific">Idiomarina xiamenensis 10-D-4</name>
    <dbReference type="NCBI Taxonomy" id="740709"/>
    <lineage>
        <taxon>Bacteria</taxon>
        <taxon>Pseudomonadati</taxon>
        <taxon>Pseudomonadota</taxon>
        <taxon>Gammaproteobacteria</taxon>
        <taxon>Alteromonadales</taxon>
        <taxon>Idiomarinaceae</taxon>
        <taxon>Idiomarina</taxon>
    </lineage>
</organism>
<dbReference type="InterPro" id="IPR046168">
    <property type="entry name" value="DUF6170"/>
</dbReference>